<dbReference type="PANTHER" id="PTHR45527">
    <property type="entry name" value="NONRIBOSOMAL PEPTIDE SYNTHETASE"/>
    <property type="match status" value="1"/>
</dbReference>
<dbReference type="SUPFAM" id="SSF47336">
    <property type="entry name" value="ACP-like"/>
    <property type="match status" value="1"/>
</dbReference>
<dbReference type="Gene3D" id="3.30.559.10">
    <property type="entry name" value="Chloramphenicol acetyltransferase-like domain"/>
    <property type="match status" value="1"/>
</dbReference>
<evidence type="ECO:0000259" key="2">
    <source>
        <dbReference type="PROSITE" id="PS50075"/>
    </source>
</evidence>
<dbReference type="InterPro" id="IPR036736">
    <property type="entry name" value="ACP-like_sf"/>
</dbReference>
<dbReference type="GO" id="GO:0043041">
    <property type="term" value="P:amino acid activation for nonribosomal peptide biosynthetic process"/>
    <property type="evidence" value="ECO:0007669"/>
    <property type="project" value="TreeGrafter"/>
</dbReference>
<dbReference type="InterPro" id="IPR023213">
    <property type="entry name" value="CAT-like_dom_sf"/>
</dbReference>
<dbReference type="Gene3D" id="1.10.1200.10">
    <property type="entry name" value="ACP-like"/>
    <property type="match status" value="1"/>
</dbReference>
<evidence type="ECO:0000313" key="3">
    <source>
        <dbReference type="EMBL" id="XDQ82469.1"/>
    </source>
</evidence>
<protein>
    <submittedName>
        <fullName evidence="3">Condensation domain-containing protein</fullName>
    </submittedName>
</protein>
<dbReference type="SUPFAM" id="SSF52777">
    <property type="entry name" value="CoA-dependent acyltransferases"/>
    <property type="match status" value="2"/>
</dbReference>
<feature type="domain" description="Carrier" evidence="2">
    <location>
        <begin position="7"/>
        <end position="82"/>
    </location>
</feature>
<dbReference type="PANTHER" id="PTHR45527:SF1">
    <property type="entry name" value="FATTY ACID SYNTHASE"/>
    <property type="match status" value="1"/>
</dbReference>
<dbReference type="InterPro" id="IPR009081">
    <property type="entry name" value="PP-bd_ACP"/>
</dbReference>
<proteinExistence type="predicted"/>
<reference evidence="3" key="1">
    <citation type="submission" date="2024-07" db="EMBL/GenBank/DDBJ databases">
        <authorList>
            <person name="Yu S.T."/>
        </authorList>
    </citation>
    <scope>NUCLEOTIDE SEQUENCE</scope>
    <source>
        <strain evidence="3">Y1</strain>
    </source>
</reference>
<name>A0AB39TTP4_9ACTN</name>
<dbReference type="Gene3D" id="3.30.559.30">
    <property type="entry name" value="Nonribosomal peptide synthetase, condensation domain"/>
    <property type="match status" value="1"/>
</dbReference>
<sequence>MSRQDVAVDQEVLSLVLEAFSDVLEEDDLPEDVPFTVLGGSSLDGTLVCARVGNELGFPVPLSLLASHPTAQGFATALTLDLALDRARAAEEQPAVPEPAAEPGPATVRLTPMQTSFLTQHLMDPADHSPHLLFTWTLTGPLDRPALRAALQDVHHRHDPLNSRYLARRQAVAEPGAAAEVELLELPEATTGAAALDSTRTALSGGLDLAAGRVWRVALARAADTGDHVLRVLAHHIAFDGWSESVLAADLGASYDARLRGRRAELPPVAGAAARAGLRERQERLRQAELERQLAFWKQTLAGTPELVFPAADGSGQARFTTTLDDGELAAVDALAARHGVTRFAVLLTVYDRALAGTTGQRDYGVGFPVARRWDPALANVIDCCVDSLCLRMEPATRYGTVDLGEALRATAARLSAAYAATDVSFPEVVRWLNPPRTGRAPLFQNMFALQDNAVGELRMRDLVARRVVEPYLGLPTELHTEVTPLGEGRLTVSVSCDRGRVPQDTARGLFDAFLRLTRALPA</sequence>
<dbReference type="GO" id="GO:0008610">
    <property type="term" value="P:lipid biosynthetic process"/>
    <property type="evidence" value="ECO:0007669"/>
    <property type="project" value="UniProtKB-ARBA"/>
</dbReference>
<comment type="cofactor">
    <cofactor evidence="1">
        <name>pantetheine 4'-phosphate</name>
        <dbReference type="ChEBI" id="CHEBI:47942"/>
    </cofactor>
</comment>
<dbReference type="RefSeq" id="WP_369184837.1">
    <property type="nucleotide sequence ID" value="NZ_CP163445.1"/>
</dbReference>
<dbReference type="AlphaFoldDB" id="A0AB39TTP4"/>
<accession>A0AB39TTP4</accession>
<dbReference type="EMBL" id="CP163445">
    <property type="protein sequence ID" value="XDQ82469.1"/>
    <property type="molecule type" value="Genomic_DNA"/>
</dbReference>
<dbReference type="Pfam" id="PF00668">
    <property type="entry name" value="Condensation"/>
    <property type="match status" value="1"/>
</dbReference>
<gene>
    <name evidence="3" type="ORF">AB2U05_30245</name>
</gene>
<dbReference type="GO" id="GO:0003824">
    <property type="term" value="F:catalytic activity"/>
    <property type="evidence" value="ECO:0007669"/>
    <property type="project" value="InterPro"/>
</dbReference>
<evidence type="ECO:0000256" key="1">
    <source>
        <dbReference type="ARBA" id="ARBA00001957"/>
    </source>
</evidence>
<dbReference type="GO" id="GO:0005737">
    <property type="term" value="C:cytoplasm"/>
    <property type="evidence" value="ECO:0007669"/>
    <property type="project" value="TreeGrafter"/>
</dbReference>
<dbReference type="InterPro" id="IPR001242">
    <property type="entry name" value="Condensation_dom"/>
</dbReference>
<dbReference type="GO" id="GO:0044550">
    <property type="term" value="P:secondary metabolite biosynthetic process"/>
    <property type="evidence" value="ECO:0007669"/>
    <property type="project" value="TreeGrafter"/>
</dbReference>
<dbReference type="Pfam" id="PF00550">
    <property type="entry name" value="PP-binding"/>
    <property type="match status" value="1"/>
</dbReference>
<organism evidence="3">
    <name type="scientific">Streptomyces sp. Y1</name>
    <dbReference type="NCBI Taxonomy" id="3238634"/>
    <lineage>
        <taxon>Bacteria</taxon>
        <taxon>Bacillati</taxon>
        <taxon>Actinomycetota</taxon>
        <taxon>Actinomycetes</taxon>
        <taxon>Kitasatosporales</taxon>
        <taxon>Streptomycetaceae</taxon>
        <taxon>Streptomyces</taxon>
    </lineage>
</organism>
<dbReference type="PROSITE" id="PS50075">
    <property type="entry name" value="CARRIER"/>
    <property type="match status" value="1"/>
</dbReference>
<dbReference type="GO" id="GO:0031177">
    <property type="term" value="F:phosphopantetheine binding"/>
    <property type="evidence" value="ECO:0007669"/>
    <property type="project" value="TreeGrafter"/>
</dbReference>